<organism evidence="2 3">
    <name type="scientific">Pedobacter aquae</name>
    <dbReference type="NCBI Taxonomy" id="2605747"/>
    <lineage>
        <taxon>Bacteria</taxon>
        <taxon>Pseudomonadati</taxon>
        <taxon>Bacteroidota</taxon>
        <taxon>Sphingobacteriia</taxon>
        <taxon>Sphingobacteriales</taxon>
        <taxon>Sphingobacteriaceae</taxon>
        <taxon>Pedobacter</taxon>
    </lineage>
</organism>
<evidence type="ECO:0000313" key="2">
    <source>
        <dbReference type="EMBL" id="QEK51420.1"/>
    </source>
</evidence>
<reference evidence="2 3" key="1">
    <citation type="submission" date="2019-08" db="EMBL/GenBank/DDBJ databases">
        <title>Pedobacter sp. nov., isolated from Han river, South Korea.</title>
        <authorList>
            <person name="Lee D.-H."/>
            <person name="Kim Y.-S."/>
            <person name="Hwang E.-M."/>
            <person name="Le Tran T.C."/>
            <person name="Cha C.-J."/>
        </authorList>
    </citation>
    <scope>NUCLEOTIDE SEQUENCE [LARGE SCALE GENOMIC DNA]</scope>
    <source>
        <strain evidence="2 3">CJ43</strain>
    </source>
</reference>
<keyword evidence="1" id="KW-1133">Transmembrane helix</keyword>
<sequence>MTHGNRDYRNDKTFNDDVILSRVYHVLFNRVILKFLILTDIILIIVFNIHLQNLLKWVQEKFKLKKMVGLSIEQGINQVMGGKHIVILGAGASIASTSRNAERQNKVLPYMLNFFEVLRIKRYCS</sequence>
<feature type="transmembrane region" description="Helical" evidence="1">
    <location>
        <begin position="31"/>
        <end position="51"/>
    </location>
</feature>
<keyword evidence="1" id="KW-0472">Membrane</keyword>
<evidence type="ECO:0000313" key="3">
    <source>
        <dbReference type="Proteomes" id="UP000323653"/>
    </source>
</evidence>
<dbReference type="KEGG" id="pej:FYC62_06880"/>
<proteinExistence type="predicted"/>
<dbReference type="Proteomes" id="UP000323653">
    <property type="component" value="Chromosome"/>
</dbReference>
<dbReference type="AlphaFoldDB" id="A0A5C0VJN2"/>
<keyword evidence="1" id="KW-0812">Transmembrane</keyword>
<dbReference type="EMBL" id="CP043329">
    <property type="protein sequence ID" value="QEK51420.1"/>
    <property type="molecule type" value="Genomic_DNA"/>
</dbReference>
<name>A0A5C0VJN2_9SPHI</name>
<protein>
    <submittedName>
        <fullName evidence="2">Uncharacterized protein</fullName>
    </submittedName>
</protein>
<evidence type="ECO:0000256" key="1">
    <source>
        <dbReference type="SAM" id="Phobius"/>
    </source>
</evidence>
<keyword evidence="3" id="KW-1185">Reference proteome</keyword>
<accession>A0A5C0VJN2</accession>
<gene>
    <name evidence="2" type="ORF">FYC62_06880</name>
</gene>